<evidence type="ECO:0000256" key="2">
    <source>
        <dbReference type="ARBA" id="ARBA00022723"/>
    </source>
</evidence>
<dbReference type="InterPro" id="IPR013087">
    <property type="entry name" value="Znf_C2H2_type"/>
</dbReference>
<dbReference type="Gene3D" id="3.30.160.60">
    <property type="entry name" value="Classic Zinc Finger"/>
    <property type="match status" value="5"/>
</dbReference>
<dbReference type="GO" id="GO:0000122">
    <property type="term" value="P:negative regulation of transcription by RNA polymerase II"/>
    <property type="evidence" value="ECO:0007669"/>
    <property type="project" value="UniProtKB-ARBA"/>
</dbReference>
<dbReference type="PANTHER" id="PTHR16515:SF49">
    <property type="entry name" value="GASTRULA ZINC FINGER PROTEIN XLCGF49.1-LIKE-RELATED"/>
    <property type="match status" value="1"/>
</dbReference>
<keyword evidence="5" id="KW-0862">Zinc</keyword>
<evidence type="ECO:0000256" key="5">
    <source>
        <dbReference type="ARBA" id="ARBA00022833"/>
    </source>
</evidence>
<evidence type="ECO:0000256" key="8">
    <source>
        <dbReference type="SAM" id="MobiDB-lite"/>
    </source>
</evidence>
<dbReference type="WBParaSite" id="jg21327">
    <property type="protein sequence ID" value="jg21327"/>
    <property type="gene ID" value="jg21327"/>
</dbReference>
<evidence type="ECO:0000256" key="3">
    <source>
        <dbReference type="ARBA" id="ARBA00022737"/>
    </source>
</evidence>
<dbReference type="PANTHER" id="PTHR16515">
    <property type="entry name" value="PR DOMAIN ZINC FINGER PROTEIN"/>
    <property type="match status" value="1"/>
</dbReference>
<dbReference type="SMART" id="SM00355">
    <property type="entry name" value="ZnF_C2H2"/>
    <property type="match status" value="4"/>
</dbReference>
<dbReference type="Pfam" id="PF00096">
    <property type="entry name" value="zf-C2H2"/>
    <property type="match status" value="3"/>
</dbReference>
<feature type="region of interest" description="Disordered" evidence="8">
    <location>
        <begin position="49"/>
        <end position="82"/>
    </location>
</feature>
<evidence type="ECO:0000313" key="11">
    <source>
        <dbReference type="WBParaSite" id="jg21327"/>
    </source>
</evidence>
<keyword evidence="10" id="KW-1185">Reference proteome</keyword>
<evidence type="ECO:0000256" key="1">
    <source>
        <dbReference type="ARBA" id="ARBA00004123"/>
    </source>
</evidence>
<keyword evidence="6" id="KW-0539">Nucleus</keyword>
<sequence>MALKFSVENLLNLSDSKNSKSSAYSPSNSKPKKSPLLDSWALALANSKQNRQKLEIDKEPTQSKADSSIKCDSPGAHQSLQENPTFLQLNLQEISTVPEKREESCTPAGTGAYRCSICGKTFTAHYNLTRHMPVHTGARPFPARFVEKRSDRRPLLQDLWKVFQRSSTLNTHARIHSGFKPYVCEYCGKGFHQNGNYKNHKLTHSGEKRHECVVCHKAFHHSYNLAFHMHTHTANKPYSCAHCDKGFCRNFDLKKHLRKIHSKVVVQEDEEESNHS</sequence>
<keyword evidence="4 7" id="KW-0863">Zinc-finger</keyword>
<dbReference type="InterPro" id="IPR050331">
    <property type="entry name" value="Zinc_finger"/>
</dbReference>
<feature type="compositionally biased region" description="Basic and acidic residues" evidence="8">
    <location>
        <begin position="52"/>
        <end position="61"/>
    </location>
</feature>
<accession>A0A915DLR3</accession>
<evidence type="ECO:0000256" key="4">
    <source>
        <dbReference type="ARBA" id="ARBA00022771"/>
    </source>
</evidence>
<proteinExistence type="predicted"/>
<dbReference type="PROSITE" id="PS50157">
    <property type="entry name" value="ZINC_FINGER_C2H2_2"/>
    <property type="match status" value="5"/>
</dbReference>
<dbReference type="GO" id="GO:0008270">
    <property type="term" value="F:zinc ion binding"/>
    <property type="evidence" value="ECO:0007669"/>
    <property type="project" value="UniProtKB-KW"/>
</dbReference>
<keyword evidence="3" id="KW-0677">Repeat</keyword>
<organism evidence="10 11">
    <name type="scientific">Ditylenchus dipsaci</name>
    <dbReference type="NCBI Taxonomy" id="166011"/>
    <lineage>
        <taxon>Eukaryota</taxon>
        <taxon>Metazoa</taxon>
        <taxon>Ecdysozoa</taxon>
        <taxon>Nematoda</taxon>
        <taxon>Chromadorea</taxon>
        <taxon>Rhabditida</taxon>
        <taxon>Tylenchina</taxon>
        <taxon>Tylenchomorpha</taxon>
        <taxon>Sphaerularioidea</taxon>
        <taxon>Anguinidae</taxon>
        <taxon>Anguininae</taxon>
        <taxon>Ditylenchus</taxon>
    </lineage>
</organism>
<evidence type="ECO:0000256" key="6">
    <source>
        <dbReference type="ARBA" id="ARBA00023242"/>
    </source>
</evidence>
<dbReference type="GO" id="GO:0005634">
    <property type="term" value="C:nucleus"/>
    <property type="evidence" value="ECO:0007669"/>
    <property type="project" value="UniProtKB-SubCell"/>
</dbReference>
<reference evidence="11" key="1">
    <citation type="submission" date="2022-11" db="UniProtKB">
        <authorList>
            <consortium name="WormBaseParasite"/>
        </authorList>
    </citation>
    <scope>IDENTIFICATION</scope>
</reference>
<dbReference type="SUPFAM" id="SSF57667">
    <property type="entry name" value="beta-beta-alpha zinc fingers"/>
    <property type="match status" value="3"/>
</dbReference>
<feature type="domain" description="C2H2-type" evidence="9">
    <location>
        <begin position="161"/>
        <end position="181"/>
    </location>
</feature>
<dbReference type="InterPro" id="IPR036236">
    <property type="entry name" value="Znf_C2H2_sf"/>
</dbReference>
<feature type="domain" description="C2H2-type" evidence="9">
    <location>
        <begin position="113"/>
        <end position="140"/>
    </location>
</feature>
<dbReference type="FunFam" id="3.30.160.60:FF:000251">
    <property type="entry name" value="FEZ family zinc finger 2"/>
    <property type="match status" value="1"/>
</dbReference>
<dbReference type="FunFam" id="3.30.160.60:FF:000100">
    <property type="entry name" value="Zinc finger 45-like"/>
    <property type="match status" value="1"/>
</dbReference>
<feature type="domain" description="C2H2-type" evidence="9">
    <location>
        <begin position="182"/>
        <end position="209"/>
    </location>
</feature>
<feature type="domain" description="C2H2-type" evidence="9">
    <location>
        <begin position="210"/>
        <end position="237"/>
    </location>
</feature>
<protein>
    <submittedName>
        <fullName evidence="11">C2H2-type domain-containing protein</fullName>
    </submittedName>
</protein>
<evidence type="ECO:0000259" key="9">
    <source>
        <dbReference type="PROSITE" id="PS50157"/>
    </source>
</evidence>
<comment type="subcellular location">
    <subcellularLocation>
        <location evidence="1">Nucleus</location>
    </subcellularLocation>
</comment>
<dbReference type="FunFam" id="3.30.160.60:FF:000194">
    <property type="entry name" value="Fez family zinc finger protein 2"/>
    <property type="match status" value="1"/>
</dbReference>
<name>A0A915DLR3_9BILA</name>
<dbReference type="PROSITE" id="PS00028">
    <property type="entry name" value="ZINC_FINGER_C2H2_1"/>
    <property type="match status" value="4"/>
</dbReference>
<dbReference type="Proteomes" id="UP000887574">
    <property type="component" value="Unplaced"/>
</dbReference>
<evidence type="ECO:0000256" key="7">
    <source>
        <dbReference type="PROSITE-ProRule" id="PRU00042"/>
    </source>
</evidence>
<evidence type="ECO:0000313" key="10">
    <source>
        <dbReference type="Proteomes" id="UP000887574"/>
    </source>
</evidence>
<feature type="region of interest" description="Disordered" evidence="8">
    <location>
        <begin position="16"/>
        <end position="36"/>
    </location>
</feature>
<dbReference type="AlphaFoldDB" id="A0A915DLR3"/>
<dbReference type="FunFam" id="3.30.160.60:FF:000446">
    <property type="entry name" value="Zinc finger protein"/>
    <property type="match status" value="1"/>
</dbReference>
<feature type="domain" description="C2H2-type" evidence="9">
    <location>
        <begin position="238"/>
        <end position="262"/>
    </location>
</feature>
<keyword evidence="2" id="KW-0479">Metal-binding</keyword>